<evidence type="ECO:0000313" key="4">
    <source>
        <dbReference type="Proteomes" id="UP000247702"/>
    </source>
</evidence>
<comment type="caution">
    <text evidence="2">The sequence shown here is derived from an EMBL/GenBank/DDBJ whole genome shotgun (WGS) entry which is preliminary data.</text>
</comment>
<reference evidence="3" key="2">
    <citation type="submission" date="2019-10" db="EMBL/GenBank/DDBJ databases">
        <title>Conservation and host-specific expression of non-tandemly repeated heterogenous ribosome RNA gene in arbuscular mycorrhizal fungi.</title>
        <authorList>
            <person name="Maeda T."/>
            <person name="Kobayashi Y."/>
            <person name="Nakagawa T."/>
            <person name="Ezawa T."/>
            <person name="Yamaguchi K."/>
            <person name="Bino T."/>
            <person name="Nishimoto Y."/>
            <person name="Shigenobu S."/>
            <person name="Kawaguchi M."/>
        </authorList>
    </citation>
    <scope>NUCLEOTIDE SEQUENCE</scope>
    <source>
        <strain evidence="3">HR1</strain>
    </source>
</reference>
<dbReference type="Proteomes" id="UP000615446">
    <property type="component" value="Unassembled WGS sequence"/>
</dbReference>
<feature type="region of interest" description="Disordered" evidence="1">
    <location>
        <begin position="95"/>
        <end position="122"/>
    </location>
</feature>
<dbReference type="Proteomes" id="UP000247702">
    <property type="component" value="Unassembled WGS sequence"/>
</dbReference>
<dbReference type="OrthoDB" id="2395888at2759"/>
<evidence type="ECO:0000256" key="1">
    <source>
        <dbReference type="SAM" id="MobiDB-lite"/>
    </source>
</evidence>
<organism evidence="2 4">
    <name type="scientific">Rhizophagus clarus</name>
    <dbReference type="NCBI Taxonomy" id="94130"/>
    <lineage>
        <taxon>Eukaryota</taxon>
        <taxon>Fungi</taxon>
        <taxon>Fungi incertae sedis</taxon>
        <taxon>Mucoromycota</taxon>
        <taxon>Glomeromycotina</taxon>
        <taxon>Glomeromycetes</taxon>
        <taxon>Glomerales</taxon>
        <taxon>Glomeraceae</taxon>
        <taxon>Rhizophagus</taxon>
    </lineage>
</organism>
<gene>
    <name evidence="3" type="ORF">RCL2_002880800</name>
    <name evidence="2" type="ORF">RclHR1_09960003</name>
</gene>
<keyword evidence="4" id="KW-1185">Reference proteome</keyword>
<proteinExistence type="predicted"/>
<dbReference type="AlphaFoldDB" id="A0A2Z6SJJ5"/>
<feature type="compositionally biased region" description="Low complexity" evidence="1">
    <location>
        <begin position="95"/>
        <end position="114"/>
    </location>
</feature>
<feature type="compositionally biased region" description="Low complexity" evidence="1">
    <location>
        <begin position="38"/>
        <end position="49"/>
    </location>
</feature>
<evidence type="ECO:0000313" key="3">
    <source>
        <dbReference type="EMBL" id="GET02430.1"/>
    </source>
</evidence>
<dbReference type="EMBL" id="BEXD01004421">
    <property type="protein sequence ID" value="GBC10852.1"/>
    <property type="molecule type" value="Genomic_DNA"/>
</dbReference>
<sequence length="266" mass="29555">MVRKLGPRFHRIGSLYPYKDTEEQKLFSLHFETISSTGSASSIGSNSSTVPNSPADSATIVGSPISTRANSPFEIEFNDTKSQDYFSEFTTLFSKSPSTSISSESADSSISTPDHYSTSSDLSTTCNNKYNLSSINLQKTCNNQVAKRKSSKNGTRKLKYEQIITFNDSVRINDMISEEPFTSPEIVPNVKSDHTYVEENVGLIDPPIYNQEQNPVHVVGDPNLWEVQTPYFTYENYNLPNGPLKDGGSGDVFLTDWIGQDFILDP</sequence>
<reference evidence="2 4" key="1">
    <citation type="submission" date="2017-11" db="EMBL/GenBank/DDBJ databases">
        <title>The genome of Rhizophagus clarus HR1 reveals common genetic basis of auxotrophy among arbuscular mycorrhizal fungi.</title>
        <authorList>
            <person name="Kobayashi Y."/>
        </authorList>
    </citation>
    <scope>NUCLEOTIDE SEQUENCE [LARGE SCALE GENOMIC DNA]</scope>
    <source>
        <strain evidence="2 4">HR1</strain>
    </source>
</reference>
<feature type="region of interest" description="Disordered" evidence="1">
    <location>
        <begin position="38"/>
        <end position="58"/>
    </location>
</feature>
<protein>
    <submittedName>
        <fullName evidence="2">Uncharacterized protein</fullName>
    </submittedName>
</protein>
<name>A0A2Z6SJJ5_9GLOM</name>
<evidence type="ECO:0000313" key="2">
    <source>
        <dbReference type="EMBL" id="GBC10852.1"/>
    </source>
</evidence>
<dbReference type="EMBL" id="BLAL01000311">
    <property type="protein sequence ID" value="GET02430.1"/>
    <property type="molecule type" value="Genomic_DNA"/>
</dbReference>
<accession>A0A2Z6SJJ5</accession>